<dbReference type="GO" id="GO:0016579">
    <property type="term" value="P:protein deubiquitination"/>
    <property type="evidence" value="ECO:0007669"/>
    <property type="project" value="InterPro"/>
</dbReference>
<dbReference type="EMBL" id="DS547095">
    <property type="protein sequence ID" value="EDR11837.1"/>
    <property type="molecule type" value="Genomic_DNA"/>
</dbReference>
<evidence type="ECO:0000313" key="16">
    <source>
        <dbReference type="Proteomes" id="UP000001194"/>
    </source>
</evidence>
<dbReference type="SMART" id="SM00726">
    <property type="entry name" value="UIM"/>
    <property type="match status" value="3"/>
</dbReference>
<keyword evidence="10" id="KW-0539">Nucleus</keyword>
<feature type="region of interest" description="Disordered" evidence="13">
    <location>
        <begin position="346"/>
        <end position="424"/>
    </location>
</feature>
<evidence type="ECO:0000256" key="1">
    <source>
        <dbReference type="ARBA" id="ARBA00000707"/>
    </source>
</evidence>
<feature type="domain" description="Josephin" evidence="14">
    <location>
        <begin position="5"/>
        <end position="205"/>
    </location>
</feature>
<evidence type="ECO:0000256" key="8">
    <source>
        <dbReference type="ARBA" id="ARBA00023015"/>
    </source>
</evidence>
<feature type="compositionally biased region" description="Polar residues" evidence="13">
    <location>
        <begin position="479"/>
        <end position="489"/>
    </location>
</feature>
<sequence>MEGLTSMIYHEKQQQGSMLCAQHALNSLLRKLCAIAYPLLLPLTEQHYPQFTAPDLSSIALHLDALEETYDDDNIGTTSTNMDDTGFFSVQVLENALKVWGLNLVRWRSEEMRPYHDHPHTQLAFILNFEQHWFTLRRFGPALPNIDHDPGVGHWFNLNSFLLSPEWVGRLYLGMVLQQAEAEGYSVFAVVQADPTAQLALPRTDADEIAPTLPEPTSAPRANSNSQMFARTVDRGSSTHHPTDLGDIEDDDYELQAALQASLMTNSTDHASFDPPPLARAPIPLPESRSPSHSGSSPDSGFHTPQVAAPVYEEDVDPVAASMERNRILLQRMKEEQEYAQRELWADTALSSGETAGSEERRQRRLRQEEEEQTELRRAIEESEELTKRNQLSRDGDNSEDHVMGDGELHAPGPSSHIFGGNRVYDDDDAELQAALRASLESVPPGWQHLEPNLSPSRPASLPSADQAPAASKDVEDVQSISSDSTADQHPSVPETAEPLSVDEIRRKRLAKFGV</sequence>
<name>B0D0K1_LACBS</name>
<dbReference type="PROSITE" id="PS50330">
    <property type="entry name" value="UIM"/>
    <property type="match status" value="1"/>
</dbReference>
<comment type="catalytic activity">
    <reaction evidence="1">
        <text>Thiol-dependent hydrolysis of ester, thioester, amide, peptide and isopeptide bonds formed by the C-terminal Gly of ubiquitin (a 76-residue protein attached to proteins as an intracellular targeting signal).</text>
        <dbReference type="EC" id="3.4.19.12"/>
    </reaction>
</comment>
<evidence type="ECO:0000256" key="11">
    <source>
        <dbReference type="PIRSR" id="PIRSR633865-1"/>
    </source>
</evidence>
<feature type="region of interest" description="Disordered" evidence="13">
    <location>
        <begin position="267"/>
        <end position="305"/>
    </location>
</feature>
<evidence type="ECO:0000259" key="14">
    <source>
        <dbReference type="PROSITE" id="PS50957"/>
    </source>
</evidence>
<evidence type="ECO:0000256" key="12">
    <source>
        <dbReference type="PROSITE-ProRule" id="PRU00331"/>
    </source>
</evidence>
<keyword evidence="9" id="KW-0804">Transcription</keyword>
<dbReference type="InParanoid" id="B0D0K1"/>
<feature type="active site" evidence="12">
    <location>
        <position position="20"/>
    </location>
</feature>
<proteinExistence type="predicted"/>
<keyword evidence="16" id="KW-1185">Reference proteome</keyword>
<dbReference type="AlphaFoldDB" id="B0D0K1"/>
<dbReference type="KEGG" id="lbc:LACBIDRAFT_313678"/>
<feature type="active site" evidence="11">
    <location>
        <position position="159"/>
    </location>
</feature>
<evidence type="ECO:0000256" key="2">
    <source>
        <dbReference type="ARBA" id="ARBA00004123"/>
    </source>
</evidence>
<feature type="active site" evidence="12">
    <location>
        <position position="147"/>
    </location>
</feature>
<dbReference type="GO" id="GO:0005634">
    <property type="term" value="C:nucleus"/>
    <property type="evidence" value="ECO:0007669"/>
    <property type="project" value="UniProtKB-SubCell"/>
</dbReference>
<evidence type="ECO:0000256" key="9">
    <source>
        <dbReference type="ARBA" id="ARBA00023163"/>
    </source>
</evidence>
<dbReference type="InterPro" id="IPR003903">
    <property type="entry name" value="UIM_dom"/>
</dbReference>
<keyword evidence="7" id="KW-0788">Thiol protease</keyword>
<dbReference type="PROSITE" id="PS50957">
    <property type="entry name" value="JOSEPHIN"/>
    <property type="match status" value="1"/>
</dbReference>
<feature type="active site" description="Proton acceptor" evidence="11">
    <location>
        <position position="132"/>
    </location>
</feature>
<evidence type="ECO:0000256" key="4">
    <source>
        <dbReference type="ARBA" id="ARBA00022670"/>
    </source>
</evidence>
<reference evidence="15 16" key="1">
    <citation type="journal article" date="2008" name="Nature">
        <title>The genome of Laccaria bicolor provides insights into mycorrhizal symbiosis.</title>
        <authorList>
            <person name="Martin F."/>
            <person name="Aerts A."/>
            <person name="Ahren D."/>
            <person name="Brun A."/>
            <person name="Danchin E.G.J."/>
            <person name="Duchaussoy F."/>
            <person name="Gibon J."/>
            <person name="Kohler A."/>
            <person name="Lindquist E."/>
            <person name="Pereda V."/>
            <person name="Salamov A."/>
            <person name="Shapiro H.J."/>
            <person name="Wuyts J."/>
            <person name="Blaudez D."/>
            <person name="Buee M."/>
            <person name="Brokstein P."/>
            <person name="Canbaeck B."/>
            <person name="Cohen D."/>
            <person name="Courty P.E."/>
            <person name="Coutinho P.M."/>
            <person name="Delaruelle C."/>
            <person name="Detter J.C."/>
            <person name="Deveau A."/>
            <person name="DiFazio S."/>
            <person name="Duplessis S."/>
            <person name="Fraissinet-Tachet L."/>
            <person name="Lucic E."/>
            <person name="Frey-Klett P."/>
            <person name="Fourrey C."/>
            <person name="Feussner I."/>
            <person name="Gay G."/>
            <person name="Grimwood J."/>
            <person name="Hoegger P.J."/>
            <person name="Jain P."/>
            <person name="Kilaru S."/>
            <person name="Labbe J."/>
            <person name="Lin Y.C."/>
            <person name="Legue V."/>
            <person name="Le Tacon F."/>
            <person name="Marmeisse R."/>
            <person name="Melayah D."/>
            <person name="Montanini B."/>
            <person name="Muratet M."/>
            <person name="Nehls U."/>
            <person name="Niculita-Hirzel H."/>
            <person name="Oudot-Le Secq M.P."/>
            <person name="Peter M."/>
            <person name="Quesneville H."/>
            <person name="Rajashekar B."/>
            <person name="Reich M."/>
            <person name="Rouhier N."/>
            <person name="Schmutz J."/>
            <person name="Yin T."/>
            <person name="Chalot M."/>
            <person name="Henrissat B."/>
            <person name="Kuees U."/>
            <person name="Lucas S."/>
            <person name="Van de Peer Y."/>
            <person name="Podila G.K."/>
            <person name="Polle A."/>
            <person name="Pukkila P.J."/>
            <person name="Richardson P.M."/>
            <person name="Rouze P."/>
            <person name="Sanders I.R."/>
            <person name="Stajich J.E."/>
            <person name="Tunlid A."/>
            <person name="Tuskan G."/>
            <person name="Grigoriev I.V."/>
        </authorList>
    </citation>
    <scope>NUCLEOTIDE SEQUENCE [LARGE SCALE GENOMIC DNA]</scope>
    <source>
        <strain evidence="16">S238N-H82 / ATCC MYA-4686</strain>
    </source>
</reference>
<dbReference type="Proteomes" id="UP000001194">
    <property type="component" value="Unassembled WGS sequence"/>
</dbReference>
<dbReference type="InterPro" id="IPR006155">
    <property type="entry name" value="Josephin"/>
</dbReference>
<protein>
    <recommendedName>
        <fullName evidence="3">ubiquitinyl hydrolase 1</fullName>
        <ecNumber evidence="3">3.4.19.12</ecNumber>
    </recommendedName>
</protein>
<comment type="subcellular location">
    <subcellularLocation>
        <location evidence="2">Nucleus</location>
    </subcellularLocation>
</comment>
<dbReference type="Pfam" id="PF02099">
    <property type="entry name" value="Josephin"/>
    <property type="match status" value="1"/>
</dbReference>
<dbReference type="InterPro" id="IPR033865">
    <property type="entry name" value="Ataxin-3"/>
</dbReference>
<evidence type="ECO:0000313" key="15">
    <source>
        <dbReference type="EMBL" id="EDR11837.1"/>
    </source>
</evidence>
<evidence type="ECO:0000256" key="7">
    <source>
        <dbReference type="ARBA" id="ARBA00022807"/>
    </source>
</evidence>
<feature type="region of interest" description="Disordered" evidence="13">
    <location>
        <begin position="442"/>
        <end position="505"/>
    </location>
</feature>
<dbReference type="GO" id="GO:0006508">
    <property type="term" value="P:proteolysis"/>
    <property type="evidence" value="ECO:0007669"/>
    <property type="project" value="UniProtKB-KW"/>
</dbReference>
<feature type="active site" description="Nucleophile" evidence="11">
    <location>
        <position position="20"/>
    </location>
</feature>
<dbReference type="GeneID" id="6073024"/>
<accession>B0D0K1</accession>
<dbReference type="OrthoDB" id="10063692at2759"/>
<dbReference type="Gene3D" id="1.10.287.10">
    <property type="entry name" value="S15/NS1, RNA-binding"/>
    <property type="match status" value="1"/>
</dbReference>
<organism evidence="16">
    <name type="scientific">Laccaria bicolor (strain S238N-H82 / ATCC MYA-4686)</name>
    <name type="common">Bicoloured deceiver</name>
    <name type="synonym">Laccaria laccata var. bicolor</name>
    <dbReference type="NCBI Taxonomy" id="486041"/>
    <lineage>
        <taxon>Eukaryota</taxon>
        <taxon>Fungi</taxon>
        <taxon>Dikarya</taxon>
        <taxon>Basidiomycota</taxon>
        <taxon>Agaricomycotina</taxon>
        <taxon>Agaricomycetes</taxon>
        <taxon>Agaricomycetidae</taxon>
        <taxon>Agaricales</taxon>
        <taxon>Agaricineae</taxon>
        <taxon>Hydnangiaceae</taxon>
        <taxon>Laccaria</taxon>
    </lineage>
</organism>
<dbReference type="SMART" id="SM01246">
    <property type="entry name" value="Josephin"/>
    <property type="match status" value="1"/>
</dbReference>
<dbReference type="GO" id="GO:0004843">
    <property type="term" value="F:cysteine-type deubiquitinase activity"/>
    <property type="evidence" value="ECO:0007669"/>
    <property type="project" value="UniProtKB-EC"/>
</dbReference>
<keyword evidence="8" id="KW-0805">Transcription regulation</keyword>
<evidence type="ECO:0000256" key="6">
    <source>
        <dbReference type="ARBA" id="ARBA00022801"/>
    </source>
</evidence>
<dbReference type="EC" id="3.4.19.12" evidence="3"/>
<dbReference type="PANTHER" id="PTHR14159:SF0">
    <property type="entry name" value="ATAXIN-3-RELATED"/>
    <property type="match status" value="1"/>
</dbReference>
<keyword evidence="6 12" id="KW-0378">Hydrolase</keyword>
<keyword evidence="4" id="KW-0645">Protease</keyword>
<feature type="compositionally biased region" description="Basic and acidic residues" evidence="13">
    <location>
        <begin position="358"/>
        <end position="409"/>
    </location>
</feature>
<evidence type="ECO:0000256" key="5">
    <source>
        <dbReference type="ARBA" id="ARBA00022786"/>
    </source>
</evidence>
<evidence type="ECO:0000256" key="10">
    <source>
        <dbReference type="ARBA" id="ARBA00023242"/>
    </source>
</evidence>
<dbReference type="HOGENOM" id="CLU_031228_4_1_1"/>
<dbReference type="PANTHER" id="PTHR14159">
    <property type="entry name" value="ATAXIN-3-RELATED"/>
    <property type="match status" value="1"/>
</dbReference>
<feature type="active site" evidence="12">
    <location>
        <position position="132"/>
    </location>
</feature>
<feature type="compositionally biased region" description="Low complexity" evidence="13">
    <location>
        <begin position="286"/>
        <end position="300"/>
    </location>
</feature>
<gene>
    <name evidence="15" type="ORF">LACBIDRAFT_313678</name>
</gene>
<dbReference type="Gene3D" id="3.90.70.40">
    <property type="match status" value="1"/>
</dbReference>
<dbReference type="STRING" id="486041.B0D0K1"/>
<keyword evidence="5" id="KW-0833">Ubl conjugation pathway</keyword>
<dbReference type="RefSeq" id="XP_001877734.1">
    <property type="nucleotide sequence ID" value="XM_001877699.1"/>
</dbReference>
<feature type="compositionally biased region" description="Pro residues" evidence="13">
    <location>
        <begin position="274"/>
        <end position="285"/>
    </location>
</feature>
<evidence type="ECO:0000256" key="13">
    <source>
        <dbReference type="SAM" id="MobiDB-lite"/>
    </source>
</evidence>
<evidence type="ECO:0000256" key="3">
    <source>
        <dbReference type="ARBA" id="ARBA00012759"/>
    </source>
</evidence>
<feature type="compositionally biased region" description="Low complexity" evidence="13">
    <location>
        <begin position="452"/>
        <end position="465"/>
    </location>
</feature>